<keyword evidence="3" id="KW-1185">Reference proteome</keyword>
<dbReference type="EMBL" id="AP014963">
    <property type="protein sequence ID" value="BAT02558.1"/>
    <property type="molecule type" value="Genomic_DNA"/>
</dbReference>
<dbReference type="PaxDb" id="39947-A0A0P0X8N8"/>
<reference evidence="3" key="1">
    <citation type="journal article" date="2005" name="Nature">
        <title>The map-based sequence of the rice genome.</title>
        <authorList>
            <consortium name="International rice genome sequencing project (IRGSP)"/>
            <person name="Matsumoto T."/>
            <person name="Wu J."/>
            <person name="Kanamori H."/>
            <person name="Katayose Y."/>
            <person name="Fujisawa M."/>
            <person name="Namiki N."/>
            <person name="Mizuno H."/>
            <person name="Yamamoto K."/>
            <person name="Antonio B.A."/>
            <person name="Baba T."/>
            <person name="Sakata K."/>
            <person name="Nagamura Y."/>
            <person name="Aoki H."/>
            <person name="Arikawa K."/>
            <person name="Arita K."/>
            <person name="Bito T."/>
            <person name="Chiden Y."/>
            <person name="Fujitsuka N."/>
            <person name="Fukunaka R."/>
            <person name="Hamada M."/>
            <person name="Harada C."/>
            <person name="Hayashi A."/>
            <person name="Hijishita S."/>
            <person name="Honda M."/>
            <person name="Hosokawa S."/>
            <person name="Ichikawa Y."/>
            <person name="Idonuma A."/>
            <person name="Iijima M."/>
            <person name="Ikeda M."/>
            <person name="Ikeno M."/>
            <person name="Ito K."/>
            <person name="Ito S."/>
            <person name="Ito T."/>
            <person name="Ito Y."/>
            <person name="Ito Y."/>
            <person name="Iwabuchi A."/>
            <person name="Kamiya K."/>
            <person name="Karasawa W."/>
            <person name="Kurita K."/>
            <person name="Katagiri S."/>
            <person name="Kikuta A."/>
            <person name="Kobayashi H."/>
            <person name="Kobayashi N."/>
            <person name="Machita K."/>
            <person name="Maehara T."/>
            <person name="Masukawa M."/>
            <person name="Mizubayashi T."/>
            <person name="Mukai Y."/>
            <person name="Nagasaki H."/>
            <person name="Nagata Y."/>
            <person name="Naito S."/>
            <person name="Nakashima M."/>
            <person name="Nakama Y."/>
            <person name="Nakamichi Y."/>
            <person name="Nakamura M."/>
            <person name="Meguro A."/>
            <person name="Negishi M."/>
            <person name="Ohta I."/>
            <person name="Ohta T."/>
            <person name="Okamoto M."/>
            <person name="Ono N."/>
            <person name="Saji S."/>
            <person name="Sakaguchi M."/>
            <person name="Sakai K."/>
            <person name="Shibata M."/>
            <person name="Shimokawa T."/>
            <person name="Song J."/>
            <person name="Takazaki Y."/>
            <person name="Terasawa K."/>
            <person name="Tsugane M."/>
            <person name="Tsuji K."/>
            <person name="Ueda S."/>
            <person name="Waki K."/>
            <person name="Yamagata H."/>
            <person name="Yamamoto M."/>
            <person name="Yamamoto S."/>
            <person name="Yamane H."/>
            <person name="Yoshiki S."/>
            <person name="Yoshihara R."/>
            <person name="Yukawa K."/>
            <person name="Zhong H."/>
            <person name="Yano M."/>
            <person name="Yuan Q."/>
            <person name="Ouyang S."/>
            <person name="Liu J."/>
            <person name="Jones K.M."/>
            <person name="Gansberger K."/>
            <person name="Moffat K."/>
            <person name="Hill J."/>
            <person name="Bera J."/>
            <person name="Fadrosh D."/>
            <person name="Jin S."/>
            <person name="Johri S."/>
            <person name="Kim M."/>
            <person name="Overton L."/>
            <person name="Reardon M."/>
            <person name="Tsitrin T."/>
            <person name="Vuong H."/>
            <person name="Weaver B."/>
            <person name="Ciecko A."/>
            <person name="Tallon L."/>
            <person name="Jackson J."/>
            <person name="Pai G."/>
            <person name="Aken S.V."/>
            <person name="Utterback T."/>
            <person name="Reidmuller S."/>
            <person name="Feldblyum T."/>
            <person name="Hsiao J."/>
            <person name="Zismann V."/>
            <person name="Iobst S."/>
            <person name="de Vazeille A.R."/>
            <person name="Buell C.R."/>
            <person name="Ying K."/>
            <person name="Li Y."/>
            <person name="Lu T."/>
            <person name="Huang Y."/>
            <person name="Zhao Q."/>
            <person name="Feng Q."/>
            <person name="Zhang L."/>
            <person name="Zhu J."/>
            <person name="Weng Q."/>
            <person name="Mu J."/>
            <person name="Lu Y."/>
            <person name="Fan D."/>
            <person name="Liu Y."/>
            <person name="Guan J."/>
            <person name="Zhang Y."/>
            <person name="Yu S."/>
            <person name="Liu X."/>
            <person name="Zhang Y."/>
            <person name="Hong G."/>
            <person name="Han B."/>
            <person name="Choisne N."/>
            <person name="Demange N."/>
            <person name="Orjeda G."/>
            <person name="Samain S."/>
            <person name="Cattolico L."/>
            <person name="Pelletier E."/>
            <person name="Couloux A."/>
            <person name="Segurens B."/>
            <person name="Wincker P."/>
            <person name="D'Hont A."/>
            <person name="Scarpelli C."/>
            <person name="Weissenbach J."/>
            <person name="Salanoubat M."/>
            <person name="Quetier F."/>
            <person name="Yu Y."/>
            <person name="Kim H.R."/>
            <person name="Rambo T."/>
            <person name="Currie J."/>
            <person name="Collura K."/>
            <person name="Luo M."/>
            <person name="Yang T."/>
            <person name="Ammiraju J.S.S."/>
            <person name="Engler F."/>
            <person name="Soderlund C."/>
            <person name="Wing R.A."/>
            <person name="Palmer L.E."/>
            <person name="de la Bastide M."/>
            <person name="Spiegel L."/>
            <person name="Nascimento L."/>
            <person name="Zutavern T."/>
            <person name="O'Shaughnessy A."/>
            <person name="Dike S."/>
            <person name="Dedhia N."/>
            <person name="Preston R."/>
            <person name="Balija V."/>
            <person name="McCombie W.R."/>
            <person name="Chow T."/>
            <person name="Chen H."/>
            <person name="Chung M."/>
            <person name="Chen C."/>
            <person name="Shaw J."/>
            <person name="Wu H."/>
            <person name="Hsiao K."/>
            <person name="Chao Y."/>
            <person name="Chu M."/>
            <person name="Cheng C."/>
            <person name="Hour A."/>
            <person name="Lee P."/>
            <person name="Lin S."/>
            <person name="Lin Y."/>
            <person name="Liou J."/>
            <person name="Liu S."/>
            <person name="Hsing Y."/>
            <person name="Raghuvanshi S."/>
            <person name="Mohanty A."/>
            <person name="Bharti A.K."/>
            <person name="Gaur A."/>
            <person name="Gupta V."/>
            <person name="Kumar D."/>
            <person name="Ravi V."/>
            <person name="Vij S."/>
            <person name="Kapur A."/>
            <person name="Khurana P."/>
            <person name="Khurana P."/>
            <person name="Khurana J.P."/>
            <person name="Tyagi A.K."/>
            <person name="Gaikwad K."/>
            <person name="Singh A."/>
            <person name="Dalal V."/>
            <person name="Srivastava S."/>
            <person name="Dixit A."/>
            <person name="Pal A.K."/>
            <person name="Ghazi I.A."/>
            <person name="Yadav M."/>
            <person name="Pandit A."/>
            <person name="Bhargava A."/>
            <person name="Sureshbabu K."/>
            <person name="Batra K."/>
            <person name="Sharma T.R."/>
            <person name="Mohapatra T."/>
            <person name="Singh N.K."/>
            <person name="Messing J."/>
            <person name="Nelson A.B."/>
            <person name="Fuks G."/>
            <person name="Kavchok S."/>
            <person name="Keizer G."/>
            <person name="Linton E."/>
            <person name="Llaca V."/>
            <person name="Song R."/>
            <person name="Tanyolac B."/>
            <person name="Young S."/>
            <person name="Ho-Il K."/>
            <person name="Hahn J.H."/>
            <person name="Sangsakoo G."/>
            <person name="Vanavichit A."/>
            <person name="de Mattos Luiz.A.T."/>
            <person name="Zimmer P.D."/>
            <person name="Malone G."/>
            <person name="Dellagostin O."/>
            <person name="de Oliveira A.C."/>
            <person name="Bevan M."/>
            <person name="Bancroft I."/>
            <person name="Minx P."/>
            <person name="Cordum H."/>
            <person name="Wilson R."/>
            <person name="Cheng Z."/>
            <person name="Jin W."/>
            <person name="Jiang J."/>
            <person name="Leong S.A."/>
            <person name="Iwama H."/>
            <person name="Gojobori T."/>
            <person name="Itoh T."/>
            <person name="Niimura Y."/>
            <person name="Fujii Y."/>
            <person name="Habara T."/>
            <person name="Sakai H."/>
            <person name="Sato Y."/>
            <person name="Wilson G."/>
            <person name="Kumar K."/>
            <person name="McCouch S."/>
            <person name="Juretic N."/>
            <person name="Hoen D."/>
            <person name="Wright S."/>
            <person name="Bruskiewich R."/>
            <person name="Bureau T."/>
            <person name="Miyao A."/>
            <person name="Hirochika H."/>
            <person name="Nishikawa T."/>
            <person name="Kadowaki K."/>
            <person name="Sugiura M."/>
            <person name="Burr B."/>
            <person name="Sasaki T."/>
        </authorList>
    </citation>
    <scope>NUCLEOTIDE SEQUENCE [LARGE SCALE GENOMIC DNA]</scope>
    <source>
        <strain evidence="3">cv. Nipponbare</strain>
    </source>
</reference>
<evidence type="ECO:0000313" key="3">
    <source>
        <dbReference type="Proteomes" id="UP000059680"/>
    </source>
</evidence>
<evidence type="ECO:0000313" key="2">
    <source>
        <dbReference type="EMBL" id="BAT02558.1"/>
    </source>
</evidence>
<feature type="region of interest" description="Disordered" evidence="1">
    <location>
        <begin position="65"/>
        <end position="116"/>
    </location>
</feature>
<accession>A0A0P0X8N8</accession>
<name>A0A0P0X8N8_ORYSJ</name>
<protein>
    <submittedName>
        <fullName evidence="2">Os07g0605000 protein</fullName>
    </submittedName>
</protein>
<feature type="compositionally biased region" description="Basic and acidic residues" evidence="1">
    <location>
        <begin position="68"/>
        <end position="81"/>
    </location>
</feature>
<gene>
    <name evidence="2" type="ordered locus">Os07g0605000</name>
    <name evidence="2" type="ORF">OSNPB_070605000</name>
</gene>
<organism evidence="2 3">
    <name type="scientific">Oryza sativa subsp. japonica</name>
    <name type="common">Rice</name>
    <dbReference type="NCBI Taxonomy" id="39947"/>
    <lineage>
        <taxon>Eukaryota</taxon>
        <taxon>Viridiplantae</taxon>
        <taxon>Streptophyta</taxon>
        <taxon>Embryophyta</taxon>
        <taxon>Tracheophyta</taxon>
        <taxon>Spermatophyta</taxon>
        <taxon>Magnoliopsida</taxon>
        <taxon>Liliopsida</taxon>
        <taxon>Poales</taxon>
        <taxon>Poaceae</taxon>
        <taxon>BOP clade</taxon>
        <taxon>Oryzoideae</taxon>
        <taxon>Oryzeae</taxon>
        <taxon>Oryzinae</taxon>
        <taxon>Oryza</taxon>
        <taxon>Oryza sativa</taxon>
    </lineage>
</organism>
<reference evidence="2 3" key="3">
    <citation type="journal article" date="2013" name="Rice">
        <title>Improvement of the Oryza sativa Nipponbare reference genome using next generation sequence and optical map data.</title>
        <authorList>
            <person name="Kawahara Y."/>
            <person name="de la Bastide M."/>
            <person name="Hamilton J.P."/>
            <person name="Kanamori H."/>
            <person name="McCombie W.R."/>
            <person name="Ouyang S."/>
            <person name="Schwartz D.C."/>
            <person name="Tanaka T."/>
            <person name="Wu J."/>
            <person name="Zhou S."/>
            <person name="Childs K.L."/>
            <person name="Davidson R.M."/>
            <person name="Lin H."/>
            <person name="Quesada-Ocampo L."/>
            <person name="Vaillancourt B."/>
            <person name="Sakai H."/>
            <person name="Lee S.S."/>
            <person name="Kim J."/>
            <person name="Numa H."/>
            <person name="Itoh T."/>
            <person name="Buell C.R."/>
            <person name="Matsumoto T."/>
        </authorList>
    </citation>
    <scope>NUCLEOTIDE SEQUENCE [LARGE SCALE GENOMIC DNA]</scope>
    <source>
        <strain evidence="3">cv. Nipponbare</strain>
    </source>
</reference>
<dbReference type="Proteomes" id="UP000059680">
    <property type="component" value="Chromosome 7"/>
</dbReference>
<dbReference type="AlphaFoldDB" id="A0A0P0X8N8"/>
<sequence length="136" mass="14083">MHGGSGALEGTTAVGLEPVKHVGMEVAEEAAAGSSLAVAGAGSNSVPVLPSFSSTAQTAGGAVGIISGRRDGLPPHRRDELLPTEGDEIGGVELSPLSTGEIEPPPPLSARIRPRSCQICAGMTRARRRRRPRWWQ</sequence>
<evidence type="ECO:0000256" key="1">
    <source>
        <dbReference type="SAM" id="MobiDB-lite"/>
    </source>
</evidence>
<reference evidence="2 3" key="2">
    <citation type="journal article" date="2013" name="Plant Cell Physiol.">
        <title>Rice Annotation Project Database (RAP-DB): an integrative and interactive database for rice genomics.</title>
        <authorList>
            <person name="Sakai H."/>
            <person name="Lee S.S."/>
            <person name="Tanaka T."/>
            <person name="Numa H."/>
            <person name="Kim J."/>
            <person name="Kawahara Y."/>
            <person name="Wakimoto H."/>
            <person name="Yang C.C."/>
            <person name="Iwamoto M."/>
            <person name="Abe T."/>
            <person name="Yamada Y."/>
            <person name="Muto A."/>
            <person name="Inokuchi H."/>
            <person name="Ikemura T."/>
            <person name="Matsumoto T."/>
            <person name="Sasaki T."/>
            <person name="Itoh T."/>
        </authorList>
    </citation>
    <scope>NUCLEOTIDE SEQUENCE [LARGE SCALE GENOMIC DNA]</scope>
    <source>
        <strain evidence="3">cv. Nipponbare</strain>
    </source>
</reference>
<dbReference type="InParanoid" id="A0A0P0X8N8"/>
<proteinExistence type="predicted"/>